<dbReference type="AlphaFoldDB" id="A0AAP5JU15"/>
<dbReference type="EMBL" id="JARQGV010000004">
    <property type="protein sequence ID" value="MDT2251485.1"/>
    <property type="molecule type" value="Genomic_DNA"/>
</dbReference>
<evidence type="ECO:0000313" key="2">
    <source>
        <dbReference type="Proteomes" id="UP001259239"/>
    </source>
</evidence>
<name>A0AAP5JU15_9BACL</name>
<reference evidence="1" key="1">
    <citation type="journal article" date="2023" name="J. Vet. Diagn. Invest.">
        <title>Oxytetracycline-resistant Paenibacillus larvae identified in commercial beekeeping operations in Saskatchewan using pooled honey sampling.</title>
        <authorList>
            <person name="Obshta O."/>
            <person name="Zabrodski M.W."/>
            <person name="Soomro T."/>
            <person name="Wilson G."/>
            <person name="Masood F."/>
            <person name="Thebeau J."/>
            <person name="Silva M.C.B."/>
            <person name="Biganski S."/>
            <person name="Kozii I.V."/>
            <person name="Koziy R.V."/>
            <person name="Raza M.F."/>
            <person name="Jose M.S."/>
            <person name="Simko E."/>
            <person name="Wood S.C."/>
        </authorList>
    </citation>
    <scope>NUCLEOTIDE SEQUENCE</scope>
    <source>
        <strain evidence="1">PL001</strain>
    </source>
</reference>
<organism evidence="1 2">
    <name type="scientific">Paenibacillus larvae</name>
    <dbReference type="NCBI Taxonomy" id="1464"/>
    <lineage>
        <taxon>Bacteria</taxon>
        <taxon>Bacillati</taxon>
        <taxon>Bacillota</taxon>
        <taxon>Bacilli</taxon>
        <taxon>Bacillales</taxon>
        <taxon>Paenibacillaceae</taxon>
        <taxon>Paenibacillus</taxon>
    </lineage>
</organism>
<comment type="caution">
    <text evidence="1">The sequence shown here is derived from an EMBL/GenBank/DDBJ whole genome shotgun (WGS) entry which is preliminary data.</text>
</comment>
<gene>
    <name evidence="1" type="ORF">P7H09_09135</name>
</gene>
<accession>A0AAP5JU15</accession>
<protein>
    <submittedName>
        <fullName evidence="1">Uncharacterized protein</fullName>
    </submittedName>
</protein>
<dbReference type="Proteomes" id="UP001259239">
    <property type="component" value="Unassembled WGS sequence"/>
</dbReference>
<sequence>MIGTLSCGLSIKTFADSLNGEAVYSVMSIFVWGYLYGNKCLTSY</sequence>
<reference evidence="1" key="2">
    <citation type="submission" date="2023-03" db="EMBL/GenBank/DDBJ databases">
        <authorList>
            <person name="Obshta O."/>
            <person name="Zabrodski M.W."/>
            <person name="Soomro T."/>
            <person name="Wilson G."/>
            <person name="Masood F."/>
            <person name="Thebeau J."/>
            <person name="Bezerra Da Silva M.C."/>
            <person name="Raza F."/>
            <person name="Biganski S."/>
            <person name="Jose M."/>
            <person name="Camilli M."/>
            <person name="Kozii I.V."/>
            <person name="Kozii R.V."/>
            <person name="Simko E."/>
            <person name="Wood S.C."/>
        </authorList>
    </citation>
    <scope>NUCLEOTIDE SEQUENCE</scope>
    <source>
        <strain evidence="1">PL001</strain>
    </source>
</reference>
<proteinExistence type="predicted"/>
<dbReference type="RefSeq" id="WP_268573683.1">
    <property type="nucleotide sequence ID" value="NZ_JAMDNR010000011.1"/>
</dbReference>
<evidence type="ECO:0000313" key="1">
    <source>
        <dbReference type="EMBL" id="MDT2251485.1"/>
    </source>
</evidence>